<evidence type="ECO:0000313" key="2">
    <source>
        <dbReference type="Proteomes" id="UP000501076"/>
    </source>
</evidence>
<organism evidence="1 2">
    <name type="scientific">Priestia megaterium</name>
    <name type="common">Bacillus megaterium</name>
    <dbReference type="NCBI Taxonomy" id="1404"/>
    <lineage>
        <taxon>Bacteria</taxon>
        <taxon>Bacillati</taxon>
        <taxon>Bacillota</taxon>
        <taxon>Bacilli</taxon>
        <taxon>Bacillales</taxon>
        <taxon>Bacillaceae</taxon>
        <taxon>Priestia</taxon>
    </lineage>
</organism>
<keyword evidence="1" id="KW-0614">Plasmid</keyword>
<reference evidence="1 2" key="1">
    <citation type="submission" date="2019-10" db="EMBL/GenBank/DDBJ databases">
        <title>Complete genome sequences for adaption low water activity.</title>
        <authorList>
            <person name="Zhao L."/>
            <person name="Zhong J."/>
        </authorList>
    </citation>
    <scope>NUCLEOTIDE SEQUENCE [LARGE SCALE GENOMIC DNA]</scope>
    <source>
        <strain evidence="1 2">FDU301</strain>
        <plasmid evidence="2">pfdu301a</plasmid>
    </source>
</reference>
<sequence>MFFAKKYCFYCRIYKIFTRRSCNVFVGTTSDITACHHCGRANLKKVVVLKDSEGSLTYFGTTCAAKALGYSGSDYKLRSKMERVHQEERIKFKKEIRRFYRKTWGYKAAVNWTEQLNVNPNVDKNRARLMIEKKTKEGIGETLELFSQKISMLGIKLEEIIE</sequence>
<accession>A0A6M6E3D8</accession>
<name>A0A6M6E3D8_PRIMG</name>
<dbReference type="Proteomes" id="UP000501076">
    <property type="component" value="Plasmid pFDU301A"/>
</dbReference>
<dbReference type="EMBL" id="CP045273">
    <property type="protein sequence ID" value="QJX80226.1"/>
    <property type="molecule type" value="Genomic_DNA"/>
</dbReference>
<geneLocation type="plasmid" evidence="2">
    <name>pfdu301a</name>
</geneLocation>
<dbReference type="RefSeq" id="WP_171778209.1">
    <property type="nucleotide sequence ID" value="NZ_CP045273.1"/>
</dbReference>
<gene>
    <name evidence="1" type="ORF">FDZ14_29455</name>
</gene>
<dbReference type="AlphaFoldDB" id="A0A6M6E3D8"/>
<proteinExistence type="predicted"/>
<evidence type="ECO:0000313" key="1">
    <source>
        <dbReference type="EMBL" id="QJX80226.1"/>
    </source>
</evidence>
<protein>
    <submittedName>
        <fullName evidence="1">Uncharacterized protein</fullName>
    </submittedName>
</protein>